<sequence>MYLRLTVNRPFSRFGFYNKPNDIFQKDAVAFHYLTMQQFKIKNNEWTRCSFTFTPTEGRFIKVGAYLFRNGTVAWRNIQLEKGRYATPWKPGYREAQ</sequence>
<protein>
    <submittedName>
        <fullName evidence="1">Uncharacterized protein</fullName>
    </submittedName>
</protein>
<evidence type="ECO:0000313" key="2">
    <source>
        <dbReference type="Proteomes" id="UP000319716"/>
    </source>
</evidence>
<gene>
    <name evidence="1" type="ORF">NBRC111894_1780</name>
</gene>
<organism evidence="1 2">
    <name type="scientific">Sporolactobacillus inulinus</name>
    <dbReference type="NCBI Taxonomy" id="2078"/>
    <lineage>
        <taxon>Bacteria</taxon>
        <taxon>Bacillati</taxon>
        <taxon>Bacillota</taxon>
        <taxon>Bacilli</taxon>
        <taxon>Bacillales</taxon>
        <taxon>Sporolactobacillaceae</taxon>
        <taxon>Sporolactobacillus</taxon>
    </lineage>
</organism>
<evidence type="ECO:0000313" key="1">
    <source>
        <dbReference type="EMBL" id="GAY76226.1"/>
    </source>
</evidence>
<accession>A0A4Y1ZAY1</accession>
<comment type="caution">
    <text evidence="1">The sequence shown here is derived from an EMBL/GenBank/DDBJ whole genome shotgun (WGS) entry which is preliminary data.</text>
</comment>
<name>A0A4Y1ZAY1_9BACL</name>
<reference evidence="1 2" key="1">
    <citation type="submission" date="2017-11" db="EMBL/GenBank/DDBJ databases">
        <title>Draft Genome Sequence of Sporolactobacillus inulinus NBRC 111894 Isolated from Koso, a Japanese Sugar-Vegetable Fermented Beverage.</title>
        <authorList>
            <person name="Chiou T.Y."/>
            <person name="Oshima K."/>
            <person name="Suda W."/>
            <person name="Hattori M."/>
            <person name="Takahashi T."/>
        </authorList>
    </citation>
    <scope>NUCLEOTIDE SEQUENCE [LARGE SCALE GENOMIC DNA]</scope>
    <source>
        <strain evidence="1 2">NBRC111894</strain>
    </source>
</reference>
<dbReference type="AlphaFoldDB" id="A0A4Y1ZAY1"/>
<dbReference type="Proteomes" id="UP000319716">
    <property type="component" value="Unassembled WGS sequence"/>
</dbReference>
<proteinExistence type="predicted"/>
<dbReference type="EMBL" id="BEXB01000012">
    <property type="protein sequence ID" value="GAY76226.1"/>
    <property type="molecule type" value="Genomic_DNA"/>
</dbReference>